<dbReference type="EMBL" id="VTWH01000003">
    <property type="protein sequence ID" value="KAA0969419.1"/>
    <property type="molecule type" value="Genomic_DNA"/>
</dbReference>
<dbReference type="InterPro" id="IPR002052">
    <property type="entry name" value="DNA_methylase_N6_adenine_CS"/>
</dbReference>
<dbReference type="GO" id="GO:0006364">
    <property type="term" value="P:rRNA processing"/>
    <property type="evidence" value="ECO:0007669"/>
    <property type="project" value="UniProtKB-KW"/>
</dbReference>
<gene>
    <name evidence="7" type="ORF">FPY71_12785</name>
</gene>
<evidence type="ECO:0000256" key="3">
    <source>
        <dbReference type="ARBA" id="ARBA00022603"/>
    </source>
</evidence>
<dbReference type="GO" id="GO:0008757">
    <property type="term" value="F:S-adenosylmethionine-dependent methyltransferase activity"/>
    <property type="evidence" value="ECO:0007669"/>
    <property type="project" value="InterPro"/>
</dbReference>
<dbReference type="InterPro" id="IPR046977">
    <property type="entry name" value="RsmC/RlmG"/>
</dbReference>
<dbReference type="SUPFAM" id="SSF53335">
    <property type="entry name" value="S-adenosyl-L-methionine-dependent methyltransferases"/>
    <property type="match status" value="1"/>
</dbReference>
<keyword evidence="5" id="KW-0949">S-adenosyl-L-methionine</keyword>
<accession>A0A5B0DW52</accession>
<dbReference type="Pfam" id="PF05175">
    <property type="entry name" value="MTS"/>
    <property type="match status" value="1"/>
</dbReference>
<dbReference type="GO" id="GO:0032259">
    <property type="term" value="P:methylation"/>
    <property type="evidence" value="ECO:0007669"/>
    <property type="project" value="UniProtKB-KW"/>
</dbReference>
<reference evidence="7 8" key="1">
    <citation type="submission" date="2019-08" db="EMBL/GenBank/DDBJ databases">
        <title>Aureimonas fodiniaquatilis sp. nov., isolated from a coal mine wastewater.</title>
        <authorList>
            <person name="Kim W."/>
        </authorList>
    </citation>
    <scope>NUCLEOTIDE SEQUENCE [LARGE SCALE GENOMIC DNA]</scope>
    <source>
        <strain evidence="7 8">CAU 1482</strain>
    </source>
</reference>
<name>A0A5B0DW52_9HYPH</name>
<proteinExistence type="predicted"/>
<keyword evidence="3 7" id="KW-0489">Methyltransferase</keyword>
<dbReference type="InterPro" id="IPR029063">
    <property type="entry name" value="SAM-dependent_MTases_sf"/>
</dbReference>
<keyword evidence="2" id="KW-0698">rRNA processing</keyword>
<dbReference type="AlphaFoldDB" id="A0A5B0DW52"/>
<keyword evidence="8" id="KW-1185">Reference proteome</keyword>
<evidence type="ECO:0000313" key="8">
    <source>
        <dbReference type="Proteomes" id="UP000324738"/>
    </source>
</evidence>
<dbReference type="RefSeq" id="WP_149300705.1">
    <property type="nucleotide sequence ID" value="NZ_VTWH01000003.1"/>
</dbReference>
<organism evidence="7 8">
    <name type="scientific">Aureimonas fodinaquatilis</name>
    <dbReference type="NCBI Taxonomy" id="2565783"/>
    <lineage>
        <taxon>Bacteria</taxon>
        <taxon>Pseudomonadati</taxon>
        <taxon>Pseudomonadota</taxon>
        <taxon>Alphaproteobacteria</taxon>
        <taxon>Hyphomicrobiales</taxon>
        <taxon>Aurantimonadaceae</taxon>
        <taxon>Aureimonas</taxon>
    </lineage>
</organism>
<sequence>MNKSFLPFPHAVYGTPPPDLVDLPDNAGQLSPLIPGSASLEALSDASLQSLCIAAPQGSLERRFVLGHGLRAVAPGGELTVLAPKDKGGSRLAGELQDFGCEVAETYKSRQRICRVVRPDAALPLKPAIQAGSPILLDGLGLWTQPGVFSWDRLDPGSAMLMALLPDLSGDGIDLGCGLGFLMRKALTSAKVTSIAGFDIDRRAVECASHNIVDERASFHWADARKHGMEKLDFVISNPPFHSDGVEQRSLGQDFIRAARAALRRGGVFWLVANRHLPYEAVLTKAFRKVEVRQDQNGYKLLEAIA</sequence>
<dbReference type="OrthoDB" id="9816072at2"/>
<evidence type="ECO:0000256" key="4">
    <source>
        <dbReference type="ARBA" id="ARBA00022679"/>
    </source>
</evidence>
<dbReference type="Gene3D" id="3.40.50.150">
    <property type="entry name" value="Vaccinia Virus protein VP39"/>
    <property type="match status" value="1"/>
</dbReference>
<keyword evidence="4 7" id="KW-0808">Transferase</keyword>
<evidence type="ECO:0000313" key="7">
    <source>
        <dbReference type="EMBL" id="KAA0969419.1"/>
    </source>
</evidence>
<dbReference type="CDD" id="cd02440">
    <property type="entry name" value="AdoMet_MTases"/>
    <property type="match status" value="1"/>
</dbReference>
<dbReference type="PANTHER" id="PTHR47816">
    <property type="entry name" value="RIBOSOMAL RNA SMALL SUBUNIT METHYLTRANSFERASE C"/>
    <property type="match status" value="1"/>
</dbReference>
<feature type="domain" description="Methyltransferase small" evidence="6">
    <location>
        <begin position="141"/>
        <end position="302"/>
    </location>
</feature>
<dbReference type="PANTHER" id="PTHR47816:SF4">
    <property type="entry name" value="RIBOSOMAL RNA SMALL SUBUNIT METHYLTRANSFERASE C"/>
    <property type="match status" value="1"/>
</dbReference>
<evidence type="ECO:0000259" key="6">
    <source>
        <dbReference type="Pfam" id="PF05175"/>
    </source>
</evidence>
<dbReference type="GO" id="GO:0003676">
    <property type="term" value="F:nucleic acid binding"/>
    <property type="evidence" value="ECO:0007669"/>
    <property type="project" value="InterPro"/>
</dbReference>
<dbReference type="GO" id="GO:0008170">
    <property type="term" value="F:N-methyltransferase activity"/>
    <property type="evidence" value="ECO:0007669"/>
    <property type="project" value="UniProtKB-ARBA"/>
</dbReference>
<dbReference type="PROSITE" id="PS00092">
    <property type="entry name" value="N6_MTASE"/>
    <property type="match status" value="1"/>
</dbReference>
<keyword evidence="1" id="KW-0963">Cytoplasm</keyword>
<evidence type="ECO:0000256" key="2">
    <source>
        <dbReference type="ARBA" id="ARBA00022552"/>
    </source>
</evidence>
<protein>
    <submittedName>
        <fullName evidence="7">Class I SAM-dependent methyltransferase</fullName>
    </submittedName>
</protein>
<evidence type="ECO:0000256" key="1">
    <source>
        <dbReference type="ARBA" id="ARBA00022490"/>
    </source>
</evidence>
<dbReference type="InterPro" id="IPR007848">
    <property type="entry name" value="Small_mtfrase_dom"/>
</dbReference>
<dbReference type="Proteomes" id="UP000324738">
    <property type="component" value="Unassembled WGS sequence"/>
</dbReference>
<evidence type="ECO:0000256" key="5">
    <source>
        <dbReference type="ARBA" id="ARBA00022691"/>
    </source>
</evidence>
<comment type="caution">
    <text evidence="7">The sequence shown here is derived from an EMBL/GenBank/DDBJ whole genome shotgun (WGS) entry which is preliminary data.</text>
</comment>